<reference evidence="3" key="2">
    <citation type="submission" date="2025-08" db="UniProtKB">
        <authorList>
            <consortium name="RefSeq"/>
        </authorList>
    </citation>
    <scope>IDENTIFICATION</scope>
    <source>
        <tissue evidence="3">Whole plant</tissue>
    </source>
</reference>
<dbReference type="InterPro" id="IPR053134">
    <property type="entry name" value="RNA-dir_DNA_polymerase"/>
</dbReference>
<dbReference type="Gene3D" id="3.10.10.10">
    <property type="entry name" value="HIV Type 1 Reverse Transcriptase, subunit A, domain 1"/>
    <property type="match status" value="1"/>
</dbReference>
<reference evidence="2" key="1">
    <citation type="journal article" date="2016" name="Nat. Genet.">
        <title>The genome sequences of Arachis duranensis and Arachis ipaensis, the diploid ancestors of cultivated peanut.</title>
        <authorList>
            <person name="Bertioli D.J."/>
            <person name="Cannon S.B."/>
            <person name="Froenicke L."/>
            <person name="Huang G."/>
            <person name="Farmer A.D."/>
            <person name="Cannon E.K."/>
            <person name="Liu X."/>
            <person name="Gao D."/>
            <person name="Clevenger J."/>
            <person name="Dash S."/>
            <person name="Ren L."/>
            <person name="Moretzsohn M.C."/>
            <person name="Shirasawa K."/>
            <person name="Huang W."/>
            <person name="Vidigal B."/>
            <person name="Abernathy B."/>
            <person name="Chu Y."/>
            <person name="Niederhuth C.E."/>
            <person name="Umale P."/>
            <person name="Araujo A.C."/>
            <person name="Kozik A."/>
            <person name="Kim K.D."/>
            <person name="Burow M.D."/>
            <person name="Varshney R.K."/>
            <person name="Wang X."/>
            <person name="Zhang X."/>
            <person name="Barkley N."/>
            <person name="Guimaraes P.M."/>
            <person name="Isobe S."/>
            <person name="Guo B."/>
            <person name="Liao B."/>
            <person name="Stalker H.T."/>
            <person name="Schmitz R.J."/>
            <person name="Scheffler B.E."/>
            <person name="Leal-Bertioli S.C."/>
            <person name="Xun X."/>
            <person name="Jackson S.A."/>
            <person name="Michelmore R."/>
            <person name="Ozias-Akins P."/>
        </authorList>
    </citation>
    <scope>NUCLEOTIDE SEQUENCE [LARGE SCALE GENOMIC DNA]</scope>
    <source>
        <strain evidence="2">cv. V14167</strain>
    </source>
</reference>
<evidence type="ECO:0000313" key="3">
    <source>
        <dbReference type="RefSeq" id="XP_015955443.1"/>
    </source>
</evidence>
<dbReference type="PANTHER" id="PTHR24559:SF444">
    <property type="entry name" value="REVERSE TRANSCRIPTASE DOMAIN-CONTAINING PROTEIN"/>
    <property type="match status" value="1"/>
</dbReference>
<dbReference type="AlphaFoldDB" id="A0A6P4CQ63"/>
<feature type="domain" description="Reverse transcriptase" evidence="1">
    <location>
        <begin position="248"/>
        <end position="321"/>
    </location>
</feature>
<dbReference type="Gene3D" id="3.30.70.270">
    <property type="match status" value="1"/>
</dbReference>
<protein>
    <submittedName>
        <fullName evidence="3">Uncharacterized protein LOC107479859</fullName>
    </submittedName>
</protein>
<keyword evidence="2" id="KW-1185">Reference proteome</keyword>
<organism evidence="2 3">
    <name type="scientific">Arachis duranensis</name>
    <name type="common">Wild peanut</name>
    <dbReference type="NCBI Taxonomy" id="130453"/>
    <lineage>
        <taxon>Eukaryota</taxon>
        <taxon>Viridiplantae</taxon>
        <taxon>Streptophyta</taxon>
        <taxon>Embryophyta</taxon>
        <taxon>Tracheophyta</taxon>
        <taxon>Spermatophyta</taxon>
        <taxon>Magnoliopsida</taxon>
        <taxon>eudicotyledons</taxon>
        <taxon>Gunneridae</taxon>
        <taxon>Pentapetalae</taxon>
        <taxon>rosids</taxon>
        <taxon>fabids</taxon>
        <taxon>Fabales</taxon>
        <taxon>Fabaceae</taxon>
        <taxon>Papilionoideae</taxon>
        <taxon>50 kb inversion clade</taxon>
        <taxon>dalbergioids sensu lato</taxon>
        <taxon>Dalbergieae</taxon>
        <taxon>Pterocarpus clade</taxon>
        <taxon>Arachis</taxon>
    </lineage>
</organism>
<dbReference type="Proteomes" id="UP000515211">
    <property type="component" value="Chromosome 3"/>
</dbReference>
<dbReference type="InterPro" id="IPR000477">
    <property type="entry name" value="RT_dom"/>
</dbReference>
<dbReference type="InterPro" id="IPR043128">
    <property type="entry name" value="Rev_trsase/Diguanyl_cyclase"/>
</dbReference>
<gene>
    <name evidence="3" type="primary">LOC107479859</name>
</gene>
<name>A0A6P4CQ63_ARADU</name>
<evidence type="ECO:0000259" key="1">
    <source>
        <dbReference type="Pfam" id="PF00078"/>
    </source>
</evidence>
<proteinExistence type="predicted"/>
<dbReference type="InterPro" id="IPR043502">
    <property type="entry name" value="DNA/RNA_pol_sf"/>
</dbReference>
<dbReference type="Pfam" id="PF00078">
    <property type="entry name" value="RVT_1"/>
    <property type="match status" value="1"/>
</dbReference>
<accession>A0A6P4CQ63</accession>
<dbReference type="RefSeq" id="XP_015955443.1">
    <property type="nucleotide sequence ID" value="XM_016099957.1"/>
</dbReference>
<sequence>MNILFKSAFDKLGLQEKELRAYPNTLFGLEDSPIQPLGYIPLHTTFGKGTRSRILSIDYIVVNVSSAYNTLIGQTTLNQLTAMVSTPYLCMKFPTTEGITTIKGDQKLARRYYNESLNLKGDPRKKETNTIEIGGIQAREELRPQPEDETEEVQIEDTQDKTTNIKANLKGDLKELLTKLLKDNSDLFAWKAADMPGIDLGLVCHKLAVYHRSRLVQQKQRKLSVERSQAIEEQVQALLKAGFIRENTGATYQRLMNRVFANHIRKLMKFYIDDMLVKTQREETLLSDLTEVFNAIRKHGMRLNPAKCTFMVEAGKFLGFMLTQRGIEANPDKFQAIHSMKSPTYVKEV</sequence>
<dbReference type="GeneID" id="107479859"/>
<evidence type="ECO:0000313" key="2">
    <source>
        <dbReference type="Proteomes" id="UP000515211"/>
    </source>
</evidence>
<dbReference type="SUPFAM" id="SSF56672">
    <property type="entry name" value="DNA/RNA polymerases"/>
    <property type="match status" value="1"/>
</dbReference>
<dbReference type="PANTHER" id="PTHR24559">
    <property type="entry name" value="TRANSPOSON TY3-I GAG-POL POLYPROTEIN"/>
    <property type="match status" value="1"/>
</dbReference>
<dbReference type="CDD" id="cd01647">
    <property type="entry name" value="RT_LTR"/>
    <property type="match status" value="1"/>
</dbReference>
<dbReference type="KEGG" id="adu:107479859"/>
<dbReference type="OrthoDB" id="1436400at2759"/>